<gene>
    <name evidence="1" type="ORF">FGU65_01960</name>
</gene>
<name>A0ABT8M6W9_9EURY</name>
<evidence type="ECO:0000313" key="2">
    <source>
        <dbReference type="Proteomes" id="UP001168338"/>
    </source>
</evidence>
<keyword evidence="2" id="KW-1185">Reference proteome</keyword>
<comment type="caution">
    <text evidence="1">The sequence shown here is derived from an EMBL/GenBank/DDBJ whole genome shotgun (WGS) entry which is preliminary data.</text>
</comment>
<proteinExistence type="predicted"/>
<reference evidence="1" key="1">
    <citation type="submission" date="2019-05" db="EMBL/GenBank/DDBJ databases">
        <title>Methanoculleus sp. FWC-SCC1, a methanogenic archaeon isolated from deep marine cold seep.</title>
        <authorList>
            <person name="Chen Y.-W."/>
            <person name="Chen S.-C."/>
            <person name="Teng N.-H."/>
            <person name="Lai M.-C."/>
        </authorList>
    </citation>
    <scope>NUCLEOTIDE SEQUENCE</scope>
    <source>
        <strain evidence="1">FWC-SCC1</strain>
    </source>
</reference>
<organism evidence="1 2">
    <name type="scientific">Methanoculleus frigidifontis</name>
    <dbReference type="NCBI Taxonomy" id="2584085"/>
    <lineage>
        <taxon>Archaea</taxon>
        <taxon>Methanobacteriati</taxon>
        <taxon>Methanobacteriota</taxon>
        <taxon>Stenosarchaea group</taxon>
        <taxon>Methanomicrobia</taxon>
        <taxon>Methanomicrobiales</taxon>
        <taxon>Methanomicrobiaceae</taxon>
        <taxon>Methanoculleus</taxon>
    </lineage>
</organism>
<accession>A0ABT8M6W9</accession>
<dbReference type="RefSeq" id="WP_301662721.1">
    <property type="nucleotide sequence ID" value="NZ_VCYH01000001.1"/>
</dbReference>
<dbReference type="InterPro" id="IPR036265">
    <property type="entry name" value="HIT-like_sf"/>
</dbReference>
<dbReference type="SUPFAM" id="SSF54197">
    <property type="entry name" value="HIT-like"/>
    <property type="match status" value="1"/>
</dbReference>
<dbReference type="Proteomes" id="UP001168338">
    <property type="component" value="Unassembled WGS sequence"/>
</dbReference>
<sequence length="351" mass="39901">MVALAITRLPEIVDTLPPGMAELFARFYSWYSETGHLVIPDEMQNWVHEKYGRIETQQVVRVTNTLTGESTLYNSLRAKRPIMTPRTEDAADLLKTPPEGPFADPLRETPADTFGRIDGEYWITASNIAKYDYLHGLIISKAQDLFVTDEAAVLDLFNVAIRWCQEANREYPRAVYPFLIWNVLWRAGASVIHNHAQVLLTHQPYRSPGWMARVREEYRKTYGSEYYDDLFTVHTELGLGETFGTARVMAHLTPKKEQEVLVLGRTPHDLAPALSRVLLCYQRMGILSFNMAAYMPQLEEEDYYCVRLVNRGDITVRTSDIGGMEFYAGTPVVSADPYRLMEHLAAVLAGG</sequence>
<protein>
    <submittedName>
        <fullName evidence="1">Uncharacterized protein</fullName>
    </submittedName>
</protein>
<evidence type="ECO:0000313" key="1">
    <source>
        <dbReference type="EMBL" id="MDN7023673.1"/>
    </source>
</evidence>
<dbReference type="EMBL" id="VCYH01000001">
    <property type="protein sequence ID" value="MDN7023673.1"/>
    <property type="molecule type" value="Genomic_DNA"/>
</dbReference>